<evidence type="ECO:0000256" key="7">
    <source>
        <dbReference type="PIRSR" id="PIRSR601621-2"/>
    </source>
</evidence>
<evidence type="ECO:0000256" key="2">
    <source>
        <dbReference type="ARBA" id="ARBA00022559"/>
    </source>
</evidence>
<dbReference type="Proteomes" id="UP000829685">
    <property type="component" value="Unassembled WGS sequence"/>
</dbReference>
<comment type="caution">
    <text evidence="12">The sequence shown here is derived from an EMBL/GenBank/DDBJ whole genome shotgun (WGS) entry which is preliminary data.</text>
</comment>
<dbReference type="GO" id="GO:0020037">
    <property type="term" value="F:heme binding"/>
    <property type="evidence" value="ECO:0007669"/>
    <property type="project" value="UniProtKB-UniRule"/>
</dbReference>
<keyword evidence="3 7" id="KW-0349">Heme</keyword>
<dbReference type="InterPro" id="IPR044831">
    <property type="entry name" value="Ccp1-like"/>
</dbReference>
<dbReference type="InterPro" id="IPR002016">
    <property type="entry name" value="Haem_peroxidase"/>
</dbReference>
<name>A0A9P9WWE4_9PEZI</name>
<keyword evidence="9" id="KW-1015">Disulfide bond</keyword>
<sequence>MKASDLIVPIAITQTAAYPGMNRVLGEIEAHNRGIAQRSTELLGDLTGDLLSDVGQTIKSILQGASAIAGGSTYQAPGDLGTDSCGQETCCVWSYVVRELEDAFRDSNGCTSLARGAIRQGFHDAATWNTDASYGGADGSLLLSDELSRTENRGLEEIGAQTRMWYNKYKEHGVGMADLIQTAAVVGIVSCPGGPRIRNFVGRRDDSTAGPTGLLPSPFQSAQSLIELFAAKTFTASDLVALVGAHTASTQKFVEPSRAGAPQDATPGVWDTKFYSETLTSANSTTIVTFPSDRNLATYSQTSGQWKVFAGFSGQSTWAPVSKRVRDFGAV</sequence>
<evidence type="ECO:0000313" key="12">
    <source>
        <dbReference type="EMBL" id="KAI1880502.1"/>
    </source>
</evidence>
<organism evidence="12 13">
    <name type="scientific">Neoarthrinium moseri</name>
    <dbReference type="NCBI Taxonomy" id="1658444"/>
    <lineage>
        <taxon>Eukaryota</taxon>
        <taxon>Fungi</taxon>
        <taxon>Dikarya</taxon>
        <taxon>Ascomycota</taxon>
        <taxon>Pezizomycotina</taxon>
        <taxon>Sordariomycetes</taxon>
        <taxon>Xylariomycetidae</taxon>
        <taxon>Amphisphaeriales</taxon>
        <taxon>Apiosporaceae</taxon>
        <taxon>Neoarthrinium</taxon>
    </lineage>
</organism>
<accession>A0A9P9WWE4</accession>
<feature type="binding site" description="axial binding residue" evidence="7">
    <location>
        <position position="246"/>
    </location>
    <ligand>
        <name>heme b</name>
        <dbReference type="ChEBI" id="CHEBI:60344"/>
    </ligand>
    <ligandPart>
        <name>Fe</name>
        <dbReference type="ChEBI" id="CHEBI:18248"/>
    </ligandPart>
</feature>
<evidence type="ECO:0000256" key="5">
    <source>
        <dbReference type="ARBA" id="ARBA00023180"/>
    </source>
</evidence>
<dbReference type="FunFam" id="1.10.520.10:FF:000021">
    <property type="entry name" value="Peroxidase"/>
    <property type="match status" value="1"/>
</dbReference>
<evidence type="ECO:0000256" key="1">
    <source>
        <dbReference type="ARBA" id="ARBA00006089"/>
    </source>
</evidence>
<feature type="binding site" evidence="7">
    <location>
        <position position="140"/>
    </location>
    <ligand>
        <name>Ca(2+)</name>
        <dbReference type="ChEBI" id="CHEBI:29108"/>
        <label>1</label>
    </ligand>
</feature>
<evidence type="ECO:0000256" key="9">
    <source>
        <dbReference type="PIRSR" id="PIRSR601621-4"/>
    </source>
</evidence>
<dbReference type="EMBL" id="JAFIMR010000002">
    <property type="protein sequence ID" value="KAI1880502.1"/>
    <property type="molecule type" value="Genomic_DNA"/>
</dbReference>
<dbReference type="Gene3D" id="1.10.520.10">
    <property type="match status" value="1"/>
</dbReference>
<dbReference type="Pfam" id="PF00141">
    <property type="entry name" value="peroxidase"/>
    <property type="match status" value="1"/>
</dbReference>
<dbReference type="PANTHER" id="PTHR31356:SF66">
    <property type="entry name" value="CATALASE-PEROXIDASE"/>
    <property type="match status" value="1"/>
</dbReference>
<feature type="active site" description="Proton acceptor" evidence="6">
    <location>
        <position position="123"/>
    </location>
</feature>
<comment type="cofactor">
    <cofactor evidence="7 10">
        <name>Ca(2+)</name>
        <dbReference type="ChEBI" id="CHEBI:29108"/>
    </cofactor>
    <text evidence="7 10">Binds 2 calcium ions per subunit.</text>
</comment>
<feature type="site" description="Transition state stabilizer" evidence="8">
    <location>
        <position position="119"/>
    </location>
</feature>
<dbReference type="GO" id="GO:0042744">
    <property type="term" value="P:hydrogen peroxide catabolic process"/>
    <property type="evidence" value="ECO:0007669"/>
    <property type="project" value="TreeGrafter"/>
</dbReference>
<keyword evidence="7 10" id="KW-0479">Metal-binding</keyword>
<dbReference type="PRINTS" id="PR00462">
    <property type="entry name" value="LIGNINASE"/>
</dbReference>
<feature type="binding site" evidence="7">
    <location>
        <position position="136"/>
    </location>
    <ligand>
        <name>Ca(2+)</name>
        <dbReference type="ChEBI" id="CHEBI:29108"/>
        <label>1</label>
    </ligand>
</feature>
<evidence type="ECO:0000313" key="13">
    <source>
        <dbReference type="Proteomes" id="UP000829685"/>
    </source>
</evidence>
<evidence type="ECO:0000259" key="11">
    <source>
        <dbReference type="PROSITE" id="PS50873"/>
    </source>
</evidence>
<dbReference type="InterPro" id="IPR010255">
    <property type="entry name" value="Haem_peroxidase_sf"/>
</dbReference>
<feature type="binding site" evidence="7">
    <location>
        <position position="247"/>
    </location>
    <ligand>
        <name>Ca(2+)</name>
        <dbReference type="ChEBI" id="CHEBI:29108"/>
        <label>2</label>
    </ligand>
</feature>
<reference evidence="12" key="1">
    <citation type="submission" date="2021-03" db="EMBL/GenBank/DDBJ databases">
        <title>Revisited historic fungal species revealed as producer of novel bioactive compounds through whole genome sequencing and comparative genomics.</title>
        <authorList>
            <person name="Vignolle G.A."/>
            <person name="Hochenegger N."/>
            <person name="Mach R.L."/>
            <person name="Mach-Aigner A.R."/>
            <person name="Javad Rahimi M."/>
            <person name="Salim K.A."/>
            <person name="Chan C.M."/>
            <person name="Lim L.B.L."/>
            <person name="Cai F."/>
            <person name="Druzhinina I.S."/>
            <person name="U'Ren J.M."/>
            <person name="Derntl C."/>
        </authorList>
    </citation>
    <scope>NUCLEOTIDE SEQUENCE</scope>
    <source>
        <strain evidence="12">TUCIM 5799</strain>
    </source>
</reference>
<dbReference type="GO" id="GO:0000302">
    <property type="term" value="P:response to reactive oxygen species"/>
    <property type="evidence" value="ECO:0007669"/>
    <property type="project" value="TreeGrafter"/>
</dbReference>
<feature type="binding site" evidence="7">
    <location>
        <position position="264"/>
    </location>
    <ligand>
        <name>Ca(2+)</name>
        <dbReference type="ChEBI" id="CHEBI:29108"/>
        <label>2</label>
    </ligand>
</feature>
<feature type="binding site" evidence="7">
    <location>
        <position position="138"/>
    </location>
    <ligand>
        <name>Ca(2+)</name>
        <dbReference type="ChEBI" id="CHEBI:29108"/>
        <label>1</label>
    </ligand>
</feature>
<proteinExistence type="inferred from homology"/>
<keyword evidence="5" id="KW-0325">Glycoprotein</keyword>
<dbReference type="AlphaFoldDB" id="A0A9P9WWE4"/>
<keyword evidence="7" id="KW-0408">Iron</keyword>
<evidence type="ECO:0000256" key="8">
    <source>
        <dbReference type="PIRSR" id="PIRSR601621-3"/>
    </source>
</evidence>
<dbReference type="PRINTS" id="PR00458">
    <property type="entry name" value="PEROXIDASE"/>
</dbReference>
<dbReference type="PROSITE" id="PS50873">
    <property type="entry name" value="PEROXIDASE_4"/>
    <property type="match status" value="1"/>
</dbReference>
<feature type="binding site" evidence="7">
    <location>
        <position position="124"/>
    </location>
    <ligand>
        <name>Ca(2+)</name>
        <dbReference type="ChEBI" id="CHEBI:29108"/>
        <label>1</label>
    </ligand>
</feature>
<dbReference type="GO" id="GO:0034599">
    <property type="term" value="P:cellular response to oxidative stress"/>
    <property type="evidence" value="ECO:0007669"/>
    <property type="project" value="InterPro"/>
</dbReference>
<evidence type="ECO:0000256" key="6">
    <source>
        <dbReference type="PIRSR" id="PIRSR601621-1"/>
    </source>
</evidence>
<comment type="cofactor">
    <cofactor evidence="7">
        <name>heme b</name>
        <dbReference type="ChEBI" id="CHEBI:60344"/>
    </cofactor>
    <text evidence="7">Binds 1 heme b (iron(II)-protoporphyrin IX) group per subunit.</text>
</comment>
<feature type="binding site" evidence="7">
    <location>
        <position position="271"/>
    </location>
    <ligand>
        <name>Ca(2+)</name>
        <dbReference type="ChEBI" id="CHEBI:29108"/>
        <label>2</label>
    </ligand>
</feature>
<evidence type="ECO:0000256" key="3">
    <source>
        <dbReference type="ARBA" id="ARBA00022617"/>
    </source>
</evidence>
<dbReference type="GO" id="GO:0046872">
    <property type="term" value="F:metal ion binding"/>
    <property type="evidence" value="ECO:0007669"/>
    <property type="project" value="UniProtKB-UniRule"/>
</dbReference>
<dbReference type="SUPFAM" id="SSF48113">
    <property type="entry name" value="Heme-dependent peroxidases"/>
    <property type="match status" value="1"/>
</dbReference>
<gene>
    <name evidence="12" type="ORF">JX265_000742</name>
</gene>
<dbReference type="PANTHER" id="PTHR31356">
    <property type="entry name" value="THYLAKOID LUMENAL 29 KDA PROTEIN, CHLOROPLASTIC-RELATED"/>
    <property type="match status" value="1"/>
</dbReference>
<feature type="binding site" evidence="7">
    <location>
        <position position="266"/>
    </location>
    <ligand>
        <name>Ca(2+)</name>
        <dbReference type="ChEBI" id="CHEBI:29108"/>
        <label>2</label>
    </ligand>
</feature>
<keyword evidence="13" id="KW-1185">Reference proteome</keyword>
<feature type="domain" description="Plant heme peroxidase family profile" evidence="11">
    <location>
        <begin position="112"/>
        <end position="247"/>
    </location>
</feature>
<protein>
    <recommendedName>
        <fullName evidence="10">Peroxidase</fullName>
        <ecNumber evidence="10">1.11.1.-</ecNumber>
    </recommendedName>
</protein>
<evidence type="ECO:0000256" key="10">
    <source>
        <dbReference type="RuleBase" id="RU363051"/>
    </source>
</evidence>
<feature type="disulfide bond" evidence="9">
    <location>
        <begin position="110"/>
        <end position="191"/>
    </location>
</feature>
<dbReference type="OrthoDB" id="2113341at2759"/>
<dbReference type="GO" id="GO:0004601">
    <property type="term" value="F:peroxidase activity"/>
    <property type="evidence" value="ECO:0007669"/>
    <property type="project" value="UniProtKB-KW"/>
</dbReference>
<dbReference type="EC" id="1.11.1.-" evidence="10"/>
<comment type="similarity">
    <text evidence="1 10">Belongs to the peroxidase family. Ligninase subfamily.</text>
</comment>
<keyword evidence="4 10" id="KW-0560">Oxidoreductase</keyword>
<evidence type="ECO:0000256" key="4">
    <source>
        <dbReference type="ARBA" id="ARBA00023002"/>
    </source>
</evidence>
<keyword evidence="7 10" id="KW-0106">Calcium</keyword>
<keyword evidence="2 10" id="KW-0575">Peroxidase</keyword>
<dbReference type="InterPro" id="IPR001621">
    <property type="entry name" value="Ligninase"/>
</dbReference>